<proteinExistence type="predicted"/>
<dbReference type="PANTHER" id="PTHR36834:SF1">
    <property type="entry name" value="INTEGRAL MEMBRANE PROTEIN"/>
    <property type="match status" value="1"/>
</dbReference>
<dbReference type="Proteomes" id="UP000467637">
    <property type="component" value="Unassembled WGS sequence"/>
</dbReference>
<feature type="transmembrane region" description="Helical" evidence="1">
    <location>
        <begin position="55"/>
        <end position="78"/>
    </location>
</feature>
<feature type="transmembrane region" description="Helical" evidence="1">
    <location>
        <begin position="20"/>
        <end position="43"/>
    </location>
</feature>
<evidence type="ECO:0000313" key="3">
    <source>
        <dbReference type="EMBL" id="MVQ36330.1"/>
    </source>
</evidence>
<organism evidence="3 4">
    <name type="scientific">Paenibacillus anseongense</name>
    <dbReference type="NCBI Taxonomy" id="2682845"/>
    <lineage>
        <taxon>Bacteria</taxon>
        <taxon>Bacillati</taxon>
        <taxon>Bacillota</taxon>
        <taxon>Bacilli</taxon>
        <taxon>Bacillales</taxon>
        <taxon>Paenibacillaceae</taxon>
        <taxon>Paenibacillus</taxon>
    </lineage>
</organism>
<dbReference type="InterPro" id="IPR006976">
    <property type="entry name" value="VanZ-like"/>
</dbReference>
<dbReference type="PANTHER" id="PTHR36834">
    <property type="entry name" value="MEMBRANE PROTEIN-RELATED"/>
    <property type="match status" value="1"/>
</dbReference>
<accession>A0ABW9UEQ0</accession>
<evidence type="ECO:0000259" key="2">
    <source>
        <dbReference type="Pfam" id="PF04892"/>
    </source>
</evidence>
<gene>
    <name evidence="3" type="ORF">GON05_17105</name>
</gene>
<keyword evidence="1" id="KW-0812">Transmembrane</keyword>
<evidence type="ECO:0000313" key="4">
    <source>
        <dbReference type="Proteomes" id="UP000467637"/>
    </source>
</evidence>
<feature type="transmembrane region" description="Helical" evidence="1">
    <location>
        <begin position="98"/>
        <end position="124"/>
    </location>
</feature>
<protein>
    <recommendedName>
        <fullName evidence="2">VanZ-like domain-containing protein</fullName>
    </recommendedName>
</protein>
<dbReference type="Pfam" id="PF04892">
    <property type="entry name" value="VanZ"/>
    <property type="match status" value="1"/>
</dbReference>
<evidence type="ECO:0000256" key="1">
    <source>
        <dbReference type="SAM" id="Phobius"/>
    </source>
</evidence>
<dbReference type="InterPro" id="IPR053150">
    <property type="entry name" value="Teicoplanin_resist-assoc"/>
</dbReference>
<reference evidence="3 4" key="1">
    <citation type="submission" date="2019-12" db="EMBL/GenBank/DDBJ databases">
        <authorList>
            <person name="Huq M.A."/>
        </authorList>
    </citation>
    <scope>NUCLEOTIDE SEQUENCE [LARGE SCALE GENOMIC DNA]</scope>
    <source>
        <strain evidence="3 4">MAH-34</strain>
    </source>
</reference>
<keyword evidence="1" id="KW-1133">Transmembrane helix</keyword>
<feature type="transmembrane region" description="Helical" evidence="1">
    <location>
        <begin position="136"/>
        <end position="153"/>
    </location>
</feature>
<keyword evidence="4" id="KW-1185">Reference proteome</keyword>
<sequence length="483" mass="55086">MKGLKFGMGVNDIFSMLLRWIVPAVLFIGAITVGFLILYKLIYRKFLQGNKKVSWTKFILSILLTGYLFIVFAITTLSRSANFDNQFNLNLISGFLDVWNNWSLTSFLLLVYNLVVLSPLGILLPFISRKFQSIKNIFLFSVGFTLLIESYQWVTHRGIFELDDLVHNTIGALSGYLIIKLILSYKQESKIRYNSIISAAIIPFFYACLFVGAIFSYHSQEFGNMSIRPSIGTDMSNVSVSSQIALSQESRLLPIYYDVNANQPELALNIISKLQRSIPLPLVKSSGRDGDNKQYSFEITNDSSYHLTYFTREGTWSLFDELVDTTKELTDEATGQKIEHLLKENSFIPSDAELKIDQNGTFRWDAPNVDPSEYSKDFLNGMVMVDVTDTGKISNLSFDLIENKFIRNAQVISPSDAFEKIKKGKFDSYNSRKPYRMGDQIKITGMKLMYQYDSKGYYQPVYEFDGSLNDEVSRFSVRIPALP</sequence>
<dbReference type="EMBL" id="WSEM01000016">
    <property type="protein sequence ID" value="MVQ36330.1"/>
    <property type="molecule type" value="Genomic_DNA"/>
</dbReference>
<keyword evidence="1" id="KW-0472">Membrane</keyword>
<feature type="transmembrane region" description="Helical" evidence="1">
    <location>
        <begin position="195"/>
        <end position="217"/>
    </location>
</feature>
<feature type="domain" description="VanZ-like" evidence="2">
    <location>
        <begin position="66"/>
        <end position="182"/>
    </location>
</feature>
<dbReference type="RefSeq" id="WP_157320238.1">
    <property type="nucleotide sequence ID" value="NZ_WSEM01000016.1"/>
</dbReference>
<comment type="caution">
    <text evidence="3">The sequence shown here is derived from an EMBL/GenBank/DDBJ whole genome shotgun (WGS) entry which is preliminary data.</text>
</comment>
<feature type="transmembrane region" description="Helical" evidence="1">
    <location>
        <begin position="165"/>
        <end position="183"/>
    </location>
</feature>
<name>A0ABW9UEQ0_9BACL</name>